<keyword evidence="6" id="KW-0862">Zinc</keyword>
<feature type="transmembrane region" description="Helical" evidence="8">
    <location>
        <begin position="182"/>
        <end position="200"/>
    </location>
</feature>
<evidence type="ECO:0000256" key="2">
    <source>
        <dbReference type="ARBA" id="ARBA00022692"/>
    </source>
</evidence>
<proteinExistence type="predicted"/>
<dbReference type="SMART" id="SM00184">
    <property type="entry name" value="RING"/>
    <property type="match status" value="1"/>
</dbReference>
<evidence type="ECO:0000313" key="11">
    <source>
        <dbReference type="EMBL" id="KAL2916829.1"/>
    </source>
</evidence>
<dbReference type="PANTHER" id="PTHR13407:SF0">
    <property type="entry name" value="FI05221P"/>
    <property type="match status" value="1"/>
</dbReference>
<organism evidence="11 12">
    <name type="scientific">Polyrhizophydium stewartii</name>
    <dbReference type="NCBI Taxonomy" id="2732419"/>
    <lineage>
        <taxon>Eukaryota</taxon>
        <taxon>Fungi</taxon>
        <taxon>Fungi incertae sedis</taxon>
        <taxon>Chytridiomycota</taxon>
        <taxon>Chytridiomycota incertae sedis</taxon>
        <taxon>Chytridiomycetes</taxon>
        <taxon>Rhizophydiales</taxon>
        <taxon>Rhizophydiales incertae sedis</taxon>
        <taxon>Polyrhizophydium</taxon>
    </lineage>
</organism>
<feature type="transmembrane region" description="Helical" evidence="8">
    <location>
        <begin position="221"/>
        <end position="242"/>
    </location>
</feature>
<feature type="transmembrane region" description="Helical" evidence="8">
    <location>
        <begin position="380"/>
        <end position="399"/>
    </location>
</feature>
<evidence type="ECO:0000259" key="10">
    <source>
        <dbReference type="PROSITE" id="PS50089"/>
    </source>
</evidence>
<dbReference type="Gene3D" id="3.30.40.10">
    <property type="entry name" value="Zinc/RING finger domain, C3HC4 (zinc finger)"/>
    <property type="match status" value="1"/>
</dbReference>
<evidence type="ECO:0000256" key="7">
    <source>
        <dbReference type="SAM" id="MobiDB-lite"/>
    </source>
</evidence>
<evidence type="ECO:0000256" key="9">
    <source>
        <dbReference type="SAM" id="SignalP"/>
    </source>
</evidence>
<dbReference type="PANTHER" id="PTHR13407">
    <property type="entry name" value="RNF121 PROTEIN"/>
    <property type="match status" value="1"/>
</dbReference>
<evidence type="ECO:0000256" key="6">
    <source>
        <dbReference type="PROSITE-ProRule" id="PRU00175"/>
    </source>
</evidence>
<comment type="subcellular location">
    <subcellularLocation>
        <location evidence="1">Membrane</location>
        <topology evidence="1">Multi-pass membrane protein</topology>
    </subcellularLocation>
</comment>
<accession>A0ABR4NBI1</accession>
<keyword evidence="2 8" id="KW-0812">Transmembrane</keyword>
<keyword evidence="4 8" id="KW-1133">Transmembrane helix</keyword>
<dbReference type="InterPro" id="IPR013083">
    <property type="entry name" value="Znf_RING/FYVE/PHD"/>
</dbReference>
<protein>
    <recommendedName>
        <fullName evidence="10">RING-type domain-containing protein</fullName>
    </recommendedName>
</protein>
<feature type="transmembrane region" description="Helical" evidence="8">
    <location>
        <begin position="254"/>
        <end position="274"/>
    </location>
</feature>
<evidence type="ECO:0000256" key="8">
    <source>
        <dbReference type="SAM" id="Phobius"/>
    </source>
</evidence>
<feature type="signal peptide" evidence="9">
    <location>
        <begin position="1"/>
        <end position="18"/>
    </location>
</feature>
<dbReference type="InterPro" id="IPR001841">
    <property type="entry name" value="Znf_RING"/>
</dbReference>
<evidence type="ECO:0000256" key="3">
    <source>
        <dbReference type="ARBA" id="ARBA00022723"/>
    </source>
</evidence>
<keyword evidence="3" id="KW-0479">Metal-binding</keyword>
<keyword evidence="9" id="KW-0732">Signal</keyword>
<evidence type="ECO:0000256" key="5">
    <source>
        <dbReference type="ARBA" id="ARBA00023136"/>
    </source>
</evidence>
<dbReference type="EMBL" id="JADGIZ020000014">
    <property type="protein sequence ID" value="KAL2916829.1"/>
    <property type="molecule type" value="Genomic_DNA"/>
</dbReference>
<sequence>MRSAILWTLAACVAGVLAQAAGSPNAAGAGGVQPNPPPPSAAGVGGSNPSAFDRDGRPIANAANGGIDINNRPSIHTGHQPTRQLPSLDEVIRREERRLARPLTPEEKAELAKTLAFLKEHQGHEAQHAEMAMILLGSLIGSQIAIMAWKRYHAQSFNMATLLGLWIVPMGIGFNAGNYRFVFVWTLFSIANTYIVKLALESPMQSSTPKIVYRWYRWVYNIAYIFGIIGYSITMVAVFHIPALFRITDIEGEAVVFETGVIMLFYGLYFGTLGRDFVDRLSDRMALTMGYYSRTGFPRKHLRDHMCAICGESTAKTIEPTHTLNCNHIYHEQCIRGWTIIGKKDVCPYCKEKVDLNAFKKNPWDTTQQMYLALLDALRYLLVWNPIVFIVVHVLFNVFGLK</sequence>
<feature type="compositionally biased region" description="Polar residues" evidence="7">
    <location>
        <begin position="72"/>
        <end position="83"/>
    </location>
</feature>
<feature type="region of interest" description="Disordered" evidence="7">
    <location>
        <begin position="23"/>
        <end position="83"/>
    </location>
</feature>
<keyword evidence="12" id="KW-1185">Reference proteome</keyword>
<dbReference type="SUPFAM" id="SSF57850">
    <property type="entry name" value="RING/U-box"/>
    <property type="match status" value="1"/>
</dbReference>
<dbReference type="CDD" id="cd16475">
    <property type="entry name" value="RING-H2_RNF121-like"/>
    <property type="match status" value="1"/>
</dbReference>
<dbReference type="PROSITE" id="PS50089">
    <property type="entry name" value="ZF_RING_2"/>
    <property type="match status" value="1"/>
</dbReference>
<gene>
    <name evidence="11" type="ORF">HK105_203608</name>
</gene>
<reference evidence="11 12" key="1">
    <citation type="submission" date="2023-09" db="EMBL/GenBank/DDBJ databases">
        <title>Pangenome analysis of Batrachochytrium dendrobatidis and related Chytrids.</title>
        <authorList>
            <person name="Yacoub M.N."/>
            <person name="Stajich J.E."/>
            <person name="James T.Y."/>
        </authorList>
    </citation>
    <scope>NUCLEOTIDE SEQUENCE [LARGE SCALE GENOMIC DNA]</scope>
    <source>
        <strain evidence="11 12">JEL0888</strain>
    </source>
</reference>
<comment type="caution">
    <text evidence="11">The sequence shown here is derived from an EMBL/GenBank/DDBJ whole genome shotgun (WGS) entry which is preliminary data.</text>
</comment>
<evidence type="ECO:0000256" key="4">
    <source>
        <dbReference type="ARBA" id="ARBA00022989"/>
    </source>
</evidence>
<evidence type="ECO:0000256" key="1">
    <source>
        <dbReference type="ARBA" id="ARBA00004141"/>
    </source>
</evidence>
<dbReference type="Proteomes" id="UP001527925">
    <property type="component" value="Unassembled WGS sequence"/>
</dbReference>
<keyword evidence="5 8" id="KW-0472">Membrane</keyword>
<feature type="chain" id="PRO_5045320219" description="RING-type domain-containing protein" evidence="9">
    <location>
        <begin position="19"/>
        <end position="402"/>
    </location>
</feature>
<feature type="transmembrane region" description="Helical" evidence="8">
    <location>
        <begin position="156"/>
        <end position="176"/>
    </location>
</feature>
<name>A0ABR4NBI1_9FUNG</name>
<feature type="domain" description="RING-type" evidence="10">
    <location>
        <begin position="307"/>
        <end position="351"/>
    </location>
</feature>
<dbReference type="Pfam" id="PF13639">
    <property type="entry name" value="zf-RING_2"/>
    <property type="match status" value="1"/>
</dbReference>
<feature type="compositionally biased region" description="Low complexity" evidence="7">
    <location>
        <begin position="59"/>
        <end position="71"/>
    </location>
</feature>
<keyword evidence="6" id="KW-0863">Zinc-finger</keyword>
<evidence type="ECO:0000313" key="12">
    <source>
        <dbReference type="Proteomes" id="UP001527925"/>
    </source>
</evidence>
<dbReference type="InterPro" id="IPR040176">
    <property type="entry name" value="RNF121/RNF175"/>
</dbReference>